<evidence type="ECO:0000313" key="2">
    <source>
        <dbReference type="EMBL" id="TNN27256.1"/>
    </source>
</evidence>
<comment type="caution">
    <text evidence="2">The sequence shown here is derived from an EMBL/GenBank/DDBJ whole genome shotgun (WGS) entry which is preliminary data.</text>
</comment>
<sequence>MNTCRPCDSLATGLPSLSQVRPGGGTPLASHRSRAASFTTTVTAPPGLETTGGAAGSRGASDTERRSEYQGAHLPVLTVHLQAVCELSSSGQVGRHTPVHAGVRQVSSLDLQPPAAVQHRHAAAAGALQRAAIFVPAFCPPPPAVRKRSAGGSDPLLLFFTRPWLVSTGRPSFSQVTLGVGKPLETHSRTTGRRRTTERSAGPLERMDGGTAAVGRRPLLLQSTHHSALLCVTVDDHVEGLLVVSGLVAGHASETSRVGNLSAGNHQPPPAAGDPHAAGLSDRLATFIPPGREQLLDEISRDGGSRRPRGDALELQRTVDHHRAVRHGVSAIDERRN</sequence>
<reference evidence="2 3" key="1">
    <citation type="submission" date="2019-03" db="EMBL/GenBank/DDBJ databases">
        <title>First draft genome of Liparis tanakae, snailfish: a comprehensive survey of snailfish specific genes.</title>
        <authorList>
            <person name="Kim W."/>
            <person name="Song I."/>
            <person name="Jeong J.-H."/>
            <person name="Kim D."/>
            <person name="Kim S."/>
            <person name="Ryu S."/>
            <person name="Song J.Y."/>
            <person name="Lee S.K."/>
        </authorList>
    </citation>
    <scope>NUCLEOTIDE SEQUENCE [LARGE SCALE GENOMIC DNA]</scope>
    <source>
        <tissue evidence="2">Muscle</tissue>
    </source>
</reference>
<feature type="region of interest" description="Disordered" evidence="1">
    <location>
        <begin position="15"/>
        <end position="68"/>
    </location>
</feature>
<accession>A0A4Z2EEF5</accession>
<feature type="region of interest" description="Disordered" evidence="1">
    <location>
        <begin position="183"/>
        <end position="210"/>
    </location>
</feature>
<dbReference type="Proteomes" id="UP000314294">
    <property type="component" value="Unassembled WGS sequence"/>
</dbReference>
<protein>
    <submittedName>
        <fullName evidence="2">Uncharacterized protein</fullName>
    </submittedName>
</protein>
<organism evidence="2 3">
    <name type="scientific">Liparis tanakae</name>
    <name type="common">Tanaka's snailfish</name>
    <dbReference type="NCBI Taxonomy" id="230148"/>
    <lineage>
        <taxon>Eukaryota</taxon>
        <taxon>Metazoa</taxon>
        <taxon>Chordata</taxon>
        <taxon>Craniata</taxon>
        <taxon>Vertebrata</taxon>
        <taxon>Euteleostomi</taxon>
        <taxon>Actinopterygii</taxon>
        <taxon>Neopterygii</taxon>
        <taxon>Teleostei</taxon>
        <taxon>Neoteleostei</taxon>
        <taxon>Acanthomorphata</taxon>
        <taxon>Eupercaria</taxon>
        <taxon>Perciformes</taxon>
        <taxon>Cottioidei</taxon>
        <taxon>Cottales</taxon>
        <taxon>Liparidae</taxon>
        <taxon>Liparis</taxon>
    </lineage>
</organism>
<evidence type="ECO:0000313" key="3">
    <source>
        <dbReference type="Proteomes" id="UP000314294"/>
    </source>
</evidence>
<feature type="region of interest" description="Disordered" evidence="1">
    <location>
        <begin position="258"/>
        <end position="278"/>
    </location>
</feature>
<name>A0A4Z2EEF5_9TELE</name>
<keyword evidence="3" id="KW-1185">Reference proteome</keyword>
<dbReference type="EMBL" id="SRLO01008617">
    <property type="protein sequence ID" value="TNN27256.1"/>
    <property type="molecule type" value="Genomic_DNA"/>
</dbReference>
<dbReference type="AlphaFoldDB" id="A0A4Z2EEF5"/>
<proteinExistence type="predicted"/>
<gene>
    <name evidence="2" type="ORF">EYF80_062600</name>
</gene>
<evidence type="ECO:0000256" key="1">
    <source>
        <dbReference type="SAM" id="MobiDB-lite"/>
    </source>
</evidence>